<protein>
    <recommendedName>
        <fullName evidence="5">Secreted protein</fullName>
    </recommendedName>
</protein>
<evidence type="ECO:0000256" key="2">
    <source>
        <dbReference type="SAM" id="SignalP"/>
    </source>
</evidence>
<evidence type="ECO:0000313" key="4">
    <source>
        <dbReference type="Proteomes" id="UP000803844"/>
    </source>
</evidence>
<keyword evidence="2" id="KW-0732">Signal</keyword>
<proteinExistence type="predicted"/>
<evidence type="ECO:0000313" key="3">
    <source>
        <dbReference type="EMBL" id="KAF3763876.1"/>
    </source>
</evidence>
<dbReference type="EMBL" id="MU032349">
    <property type="protein sequence ID" value="KAF3763876.1"/>
    <property type="molecule type" value="Genomic_DNA"/>
</dbReference>
<sequence>MPPSPLFSAVISLLHIAHIRAHACLLQENKQNLANLRIRHCNKKHTRHSRENRPPFKMSTGLSKHVLDPDQTRGANKILLHCMKK</sequence>
<evidence type="ECO:0000256" key="1">
    <source>
        <dbReference type="SAM" id="MobiDB-lite"/>
    </source>
</evidence>
<feature type="signal peptide" evidence="2">
    <location>
        <begin position="1"/>
        <end position="21"/>
    </location>
</feature>
<feature type="region of interest" description="Disordered" evidence="1">
    <location>
        <begin position="44"/>
        <end position="69"/>
    </location>
</feature>
<evidence type="ECO:0008006" key="5">
    <source>
        <dbReference type="Google" id="ProtNLM"/>
    </source>
</evidence>
<dbReference type="AlphaFoldDB" id="A0A9P4XZP0"/>
<name>A0A9P4XZP0_CRYP1</name>
<dbReference type="GeneID" id="63832230"/>
<feature type="chain" id="PRO_5040135933" description="Secreted protein" evidence="2">
    <location>
        <begin position="22"/>
        <end position="85"/>
    </location>
</feature>
<gene>
    <name evidence="3" type="ORF">M406DRAFT_104476</name>
</gene>
<reference evidence="3" key="1">
    <citation type="journal article" date="2020" name="Phytopathology">
        <title>Genome sequence of the chestnut blight fungus Cryphonectria parasitica EP155: A fundamental resource for an archetypical invasive plant pathogen.</title>
        <authorList>
            <person name="Crouch J.A."/>
            <person name="Dawe A."/>
            <person name="Aerts A."/>
            <person name="Barry K."/>
            <person name="Churchill A.C.L."/>
            <person name="Grimwood J."/>
            <person name="Hillman B."/>
            <person name="Milgroom M.G."/>
            <person name="Pangilinan J."/>
            <person name="Smith M."/>
            <person name="Salamov A."/>
            <person name="Schmutz J."/>
            <person name="Yadav J."/>
            <person name="Grigoriev I.V."/>
            <person name="Nuss D."/>
        </authorList>
    </citation>
    <scope>NUCLEOTIDE SEQUENCE</scope>
    <source>
        <strain evidence="3">EP155</strain>
    </source>
</reference>
<organism evidence="3 4">
    <name type="scientific">Cryphonectria parasitica (strain ATCC 38755 / EP155)</name>
    <dbReference type="NCBI Taxonomy" id="660469"/>
    <lineage>
        <taxon>Eukaryota</taxon>
        <taxon>Fungi</taxon>
        <taxon>Dikarya</taxon>
        <taxon>Ascomycota</taxon>
        <taxon>Pezizomycotina</taxon>
        <taxon>Sordariomycetes</taxon>
        <taxon>Sordariomycetidae</taxon>
        <taxon>Diaporthales</taxon>
        <taxon>Cryphonectriaceae</taxon>
        <taxon>Cryphonectria-Endothia species complex</taxon>
        <taxon>Cryphonectria</taxon>
    </lineage>
</organism>
<keyword evidence="4" id="KW-1185">Reference proteome</keyword>
<accession>A0A9P4XZP0</accession>
<comment type="caution">
    <text evidence="3">The sequence shown here is derived from an EMBL/GenBank/DDBJ whole genome shotgun (WGS) entry which is preliminary data.</text>
</comment>
<dbReference type="Proteomes" id="UP000803844">
    <property type="component" value="Unassembled WGS sequence"/>
</dbReference>
<dbReference type="RefSeq" id="XP_040774837.1">
    <property type="nucleotide sequence ID" value="XM_040915101.1"/>
</dbReference>